<name>A0A1H8IU79_9RHOB</name>
<accession>A0A1H8IU79</accession>
<dbReference type="AlphaFoldDB" id="A0A1H8IU79"/>
<protein>
    <submittedName>
        <fullName evidence="1">N-acetylglucosaminyl deacetylase, LmbE family</fullName>
    </submittedName>
</protein>
<keyword evidence="2" id="KW-1185">Reference proteome</keyword>
<dbReference type="Gene3D" id="3.40.50.10320">
    <property type="entry name" value="LmbE-like"/>
    <property type="match status" value="1"/>
</dbReference>
<dbReference type="PANTHER" id="PTHR12993:SF11">
    <property type="entry name" value="N-ACETYLGLUCOSAMINYL-PHOSPHATIDYLINOSITOL DE-N-ACETYLASE"/>
    <property type="match status" value="1"/>
</dbReference>
<reference evidence="1 2" key="1">
    <citation type="submission" date="2016-10" db="EMBL/GenBank/DDBJ databases">
        <authorList>
            <person name="de Groot N.N."/>
        </authorList>
    </citation>
    <scope>NUCLEOTIDE SEQUENCE [LARGE SCALE GENOMIC DNA]</scope>
    <source>
        <strain evidence="1 2">DSM 16213</strain>
    </source>
</reference>
<dbReference type="CDD" id="cd03143">
    <property type="entry name" value="A4_beta-galactosidase_middle_domain"/>
    <property type="match status" value="1"/>
</dbReference>
<proteinExistence type="predicted"/>
<dbReference type="InterPro" id="IPR029062">
    <property type="entry name" value="Class_I_gatase-like"/>
</dbReference>
<dbReference type="InterPro" id="IPR024078">
    <property type="entry name" value="LmbE-like_dom_sf"/>
</dbReference>
<dbReference type="STRING" id="245187.SAMN04488003_12821"/>
<organism evidence="1 2">
    <name type="scientific">Loktanella fryxellensis</name>
    <dbReference type="NCBI Taxonomy" id="245187"/>
    <lineage>
        <taxon>Bacteria</taxon>
        <taxon>Pseudomonadati</taxon>
        <taxon>Pseudomonadota</taxon>
        <taxon>Alphaproteobacteria</taxon>
        <taxon>Rhodobacterales</taxon>
        <taxon>Roseobacteraceae</taxon>
        <taxon>Loktanella</taxon>
    </lineage>
</organism>
<dbReference type="EMBL" id="FOCI01000028">
    <property type="protein sequence ID" value="SEN71537.1"/>
    <property type="molecule type" value="Genomic_DNA"/>
</dbReference>
<evidence type="ECO:0000313" key="1">
    <source>
        <dbReference type="EMBL" id="SEN71537.1"/>
    </source>
</evidence>
<dbReference type="InterPro" id="IPR003737">
    <property type="entry name" value="GlcNAc_PI_deacetylase-related"/>
</dbReference>
<sequence length="784" mass="82823">MTPDQTRLARREATPALMRLSRALSRLDGVQTVMNTGAHPDDEHSGLLAWLRFGLGMRVVVACSTRGEGGQNALGPERGGLLGLIRTREMEEAARVLDCDVAWLGFGPADPMHDFGFSKDGDDTFARWGAARVTERLARAYRTYRPDVVLPTFLDVPGQHGHHRAMTRAAAEAIALAADPTKLTDHPDGPWTVTHHYLPAWSGGGGTYDDALPPPPATLRITAGPQDAATGVAYAEIGQWSRARHASQGMGHWSDSPQTTWDLHRVGGAAEDRLAQSLPRSLADLAALAGPAGDALLTAADGVAQARMACPDRGVVQDSLAQADEALAKAISTATPEFLTAHGHRLTRKRREIAHALAEVAGLFPIVAAYPAALVPGGTARLRVTQPTPTTATKVTVTPVLPQGVTGGTVAPAGAVVDLDLQVAVDAPFTPAFTAGFDPLGGNGSGWLDVAATVAGRRISISVDPEVPLCVVPAQDFAAHPSQFIRCTGDTANLTANVTGTPEIEVPAGWTLTQDGTRLTIAPPAGTAQGLVTLPVYIDGRAAQATATAHYPHIGSLRHATPATLQILTLDLALPQGARIAYVGSGDSVGRWLQRLGLDVTLLDDIAPQEDFSAFTTVLVGVVAYGNRPDLAAATARLHAFVERGGHLVTLYQRPDQGWDADATPPRPMTVGTPSLRWRVTDAAAQVTLLIPDHPLLTGPNVITAADFEGWDKERGLYFAARWDEAYVPLLALSDPGEAPLQGALVSGRIGRGRHTHTGLVLHHQMDRLVPGAFRLMCNLIQPA</sequence>
<dbReference type="PANTHER" id="PTHR12993">
    <property type="entry name" value="N-ACETYLGLUCOSAMINYL-PHOSPHATIDYLINOSITOL DE-N-ACETYLASE-RELATED"/>
    <property type="match status" value="1"/>
</dbReference>
<dbReference type="SUPFAM" id="SSF102588">
    <property type="entry name" value="LmbE-like"/>
    <property type="match status" value="1"/>
</dbReference>
<dbReference type="Proteomes" id="UP000199585">
    <property type="component" value="Unassembled WGS sequence"/>
</dbReference>
<dbReference type="SUPFAM" id="SSF52317">
    <property type="entry name" value="Class I glutamine amidotransferase-like"/>
    <property type="match status" value="1"/>
</dbReference>
<dbReference type="GO" id="GO:0016811">
    <property type="term" value="F:hydrolase activity, acting on carbon-nitrogen (but not peptide) bonds, in linear amides"/>
    <property type="evidence" value="ECO:0007669"/>
    <property type="project" value="TreeGrafter"/>
</dbReference>
<evidence type="ECO:0000313" key="2">
    <source>
        <dbReference type="Proteomes" id="UP000199585"/>
    </source>
</evidence>
<dbReference type="RefSeq" id="WP_089905345.1">
    <property type="nucleotide sequence ID" value="NZ_FOCI01000028.1"/>
</dbReference>
<dbReference type="OrthoDB" id="9759749at2"/>
<dbReference type="Pfam" id="PF02585">
    <property type="entry name" value="PIG-L"/>
    <property type="match status" value="1"/>
</dbReference>
<gene>
    <name evidence="1" type="ORF">SAMN04488003_12821</name>
</gene>